<keyword evidence="3" id="KW-1185">Reference proteome</keyword>
<dbReference type="Pfam" id="PF20031">
    <property type="entry name" value="DUF6437"/>
    <property type="match status" value="1"/>
</dbReference>
<comment type="caution">
    <text evidence="2">The sequence shown here is derived from an EMBL/GenBank/DDBJ whole genome shotgun (WGS) entry which is preliminary data.</text>
</comment>
<dbReference type="AlphaFoldDB" id="A0A3A1P322"/>
<proteinExistence type="predicted"/>
<dbReference type="InterPro" id="IPR045496">
    <property type="entry name" value="DUF6437"/>
</dbReference>
<reference evidence="2 3" key="1">
    <citation type="submission" date="2018-08" db="EMBL/GenBank/DDBJ databases">
        <title>Erythrobacter zhengii sp.nov., a bacterium isolated from deep-sea sediment.</title>
        <authorList>
            <person name="Fang C."/>
            <person name="Wu Y.-H."/>
            <person name="Sun C."/>
            <person name="Wang H."/>
            <person name="Cheng H."/>
            <person name="Meng F.-X."/>
            <person name="Wang C.-S."/>
            <person name="Xu X.-W."/>
        </authorList>
    </citation>
    <scope>NUCLEOTIDE SEQUENCE [LARGE SCALE GENOMIC DNA]</scope>
    <source>
        <strain evidence="2 3">CCTCC AB 2015396</strain>
    </source>
</reference>
<feature type="domain" description="DUF64370" evidence="1">
    <location>
        <begin position="6"/>
        <end position="79"/>
    </location>
</feature>
<accession>A0A3A1P322</accession>
<gene>
    <name evidence="2" type="ORF">D2V17_11405</name>
</gene>
<organism evidence="2 3">
    <name type="scientific">Aurantiacibacter xanthus</name>
    <dbReference type="NCBI Taxonomy" id="1784712"/>
    <lineage>
        <taxon>Bacteria</taxon>
        <taxon>Pseudomonadati</taxon>
        <taxon>Pseudomonadota</taxon>
        <taxon>Alphaproteobacteria</taxon>
        <taxon>Sphingomonadales</taxon>
        <taxon>Erythrobacteraceae</taxon>
        <taxon>Aurantiacibacter</taxon>
    </lineage>
</organism>
<protein>
    <recommendedName>
        <fullName evidence="1">DUF64370 domain-containing protein</fullName>
    </recommendedName>
</protein>
<evidence type="ECO:0000313" key="3">
    <source>
        <dbReference type="Proteomes" id="UP000265366"/>
    </source>
</evidence>
<dbReference type="Proteomes" id="UP000265366">
    <property type="component" value="Unassembled WGS sequence"/>
</dbReference>
<sequence length="79" mass="8624">MEICDMARKSLKPSEQLRALADERAALEVREKEMVTRIASDFGSALVSSGLADLSKVEFAKLAQRIGTLGIAETMKRLA</sequence>
<evidence type="ECO:0000259" key="1">
    <source>
        <dbReference type="Pfam" id="PF20031"/>
    </source>
</evidence>
<dbReference type="EMBL" id="QXFM01000102">
    <property type="protein sequence ID" value="RIV84869.1"/>
    <property type="molecule type" value="Genomic_DNA"/>
</dbReference>
<evidence type="ECO:0000313" key="2">
    <source>
        <dbReference type="EMBL" id="RIV84869.1"/>
    </source>
</evidence>
<name>A0A3A1P322_9SPHN</name>